<name>A0A835S8U9_VANPL</name>
<sequence length="107" mass="12112">MNCSGRVRLDLNSGETLKLRHGQYYSLQHRLDFHSIARPRDKTLALNIDGSPIMVPSHHAHTRYLALYRRITVNHDPSRWGGSQVKVKDPQAVMKLPTLGVNGCEIV</sequence>
<organism evidence="1 2">
    <name type="scientific">Vanilla planifolia</name>
    <name type="common">Vanilla</name>
    <dbReference type="NCBI Taxonomy" id="51239"/>
    <lineage>
        <taxon>Eukaryota</taxon>
        <taxon>Viridiplantae</taxon>
        <taxon>Streptophyta</taxon>
        <taxon>Embryophyta</taxon>
        <taxon>Tracheophyta</taxon>
        <taxon>Spermatophyta</taxon>
        <taxon>Magnoliopsida</taxon>
        <taxon>Liliopsida</taxon>
        <taxon>Asparagales</taxon>
        <taxon>Orchidaceae</taxon>
        <taxon>Vanilloideae</taxon>
        <taxon>Vanilleae</taxon>
        <taxon>Vanilla</taxon>
    </lineage>
</organism>
<accession>A0A835S8U9</accession>
<comment type="caution">
    <text evidence="1">The sequence shown here is derived from an EMBL/GenBank/DDBJ whole genome shotgun (WGS) entry which is preliminary data.</text>
</comment>
<reference evidence="1 2" key="1">
    <citation type="journal article" date="2020" name="Nat. Food">
        <title>A phased Vanilla planifolia genome enables genetic improvement of flavour and production.</title>
        <authorList>
            <person name="Hasing T."/>
            <person name="Tang H."/>
            <person name="Brym M."/>
            <person name="Khazi F."/>
            <person name="Huang T."/>
            <person name="Chambers A.H."/>
        </authorList>
    </citation>
    <scope>NUCLEOTIDE SEQUENCE [LARGE SCALE GENOMIC DNA]</scope>
    <source>
        <tissue evidence="1">Leaf</tissue>
    </source>
</reference>
<protein>
    <submittedName>
        <fullName evidence="1">Uncharacterized protein</fullName>
    </submittedName>
</protein>
<evidence type="ECO:0000313" key="1">
    <source>
        <dbReference type="EMBL" id="KAG0503789.1"/>
    </source>
</evidence>
<dbReference type="AlphaFoldDB" id="A0A835S8U9"/>
<evidence type="ECO:0000313" key="2">
    <source>
        <dbReference type="Proteomes" id="UP000639772"/>
    </source>
</evidence>
<dbReference type="EMBL" id="JADCNM010000001">
    <property type="protein sequence ID" value="KAG0503789.1"/>
    <property type="molecule type" value="Genomic_DNA"/>
</dbReference>
<proteinExistence type="predicted"/>
<gene>
    <name evidence="1" type="ORF">HPP92_003861</name>
</gene>
<dbReference type="Proteomes" id="UP000639772">
    <property type="component" value="Chromosome 1"/>
</dbReference>